<feature type="chain" id="PRO_5020912334" description="mannan endo-1,4-beta-mannosidase" evidence="5">
    <location>
        <begin position="21"/>
        <end position="422"/>
    </location>
</feature>
<dbReference type="PANTHER" id="PTHR31451:SF40">
    <property type="entry name" value="GLYCOSIDE HYDROLASE FAMILY 5 DOMAIN-CONTAINING PROTEIN"/>
    <property type="match status" value="1"/>
</dbReference>
<dbReference type="EC" id="3.2.1.78" evidence="2"/>
<sequence length="422" mass="47689">MKKAKALFFLAMFITGCLSAQRQPAFVRCKGQQFVLGDKPYHYIGTNYWYGGLLGLTKEGTQRLKKELDFLKANGVTNLRVMAGVEGSGNINGVQRVNQAFQTRQGVFNEDLLTGLDVLLAEMKKRDMKAVIFLSNNWEWTGGFLQYLNWNGLIADSVLRRKLNWDELRDYTSKFYTCDSCMLAYARQVNLVVNRINTITGVPYTKDPAIMSWELANEPRPMRPAANEAYKKWIKSAAENIKKQDVNHLVTIGHEGDQATDGDMSLYEAIHANTAVDYLTVHIWPKNWGWLKPETMSADLPVVLANTADYVKRHEAAAARLNKPLVVEEFGLPRNDHSFSPSAPVDLRNSFYKLILDAWKTKGVAGLNFWAFGGTGRPVPGQVFWKEGDDYLGDPPMEEQGLNTVFDSDKATWLLIRSYLKP</sequence>
<comment type="catalytic activity">
    <reaction evidence="1">
        <text>Random hydrolysis of (1-&gt;4)-beta-D-mannosidic linkages in mannans, galactomannans and glucomannans.</text>
        <dbReference type="EC" id="3.2.1.78"/>
    </reaction>
</comment>
<dbReference type="Pfam" id="PF26410">
    <property type="entry name" value="GH5_mannosidase"/>
    <property type="match status" value="1"/>
</dbReference>
<keyword evidence="5" id="KW-0732">Signal</keyword>
<accession>A0A4Q1D456</accession>
<keyword evidence="4" id="KW-0326">Glycosidase</keyword>
<dbReference type="InterPro" id="IPR001547">
    <property type="entry name" value="Glyco_hydro_5"/>
</dbReference>
<dbReference type="PANTHER" id="PTHR31451">
    <property type="match status" value="1"/>
</dbReference>
<evidence type="ECO:0000256" key="4">
    <source>
        <dbReference type="ARBA" id="ARBA00023295"/>
    </source>
</evidence>
<dbReference type="AlphaFoldDB" id="A0A4Q1D456"/>
<dbReference type="GO" id="GO:0000272">
    <property type="term" value="P:polysaccharide catabolic process"/>
    <property type="evidence" value="ECO:0007669"/>
    <property type="project" value="InterPro"/>
</dbReference>
<dbReference type="PROSITE" id="PS51257">
    <property type="entry name" value="PROKAR_LIPOPROTEIN"/>
    <property type="match status" value="1"/>
</dbReference>
<evidence type="ECO:0000259" key="6">
    <source>
        <dbReference type="Pfam" id="PF26410"/>
    </source>
</evidence>
<evidence type="ECO:0000256" key="3">
    <source>
        <dbReference type="ARBA" id="ARBA00022801"/>
    </source>
</evidence>
<dbReference type="EMBL" id="SDHZ01000002">
    <property type="protein sequence ID" value="RXK83232.1"/>
    <property type="molecule type" value="Genomic_DNA"/>
</dbReference>
<organism evidence="7 8">
    <name type="scientific">Filimonas effusa</name>
    <dbReference type="NCBI Taxonomy" id="2508721"/>
    <lineage>
        <taxon>Bacteria</taxon>
        <taxon>Pseudomonadati</taxon>
        <taxon>Bacteroidota</taxon>
        <taxon>Chitinophagia</taxon>
        <taxon>Chitinophagales</taxon>
        <taxon>Chitinophagaceae</taxon>
        <taxon>Filimonas</taxon>
    </lineage>
</organism>
<dbReference type="InterPro" id="IPR045053">
    <property type="entry name" value="MAN-like"/>
</dbReference>
<comment type="caution">
    <text evidence="7">The sequence shown here is derived from an EMBL/GenBank/DDBJ whole genome shotgun (WGS) entry which is preliminary data.</text>
</comment>
<feature type="domain" description="Glycoside hydrolase family 5" evidence="6">
    <location>
        <begin position="26"/>
        <end position="419"/>
    </location>
</feature>
<dbReference type="RefSeq" id="WP_129004287.1">
    <property type="nucleotide sequence ID" value="NZ_SDHZ01000002.1"/>
</dbReference>
<proteinExistence type="predicted"/>
<evidence type="ECO:0000256" key="1">
    <source>
        <dbReference type="ARBA" id="ARBA00001678"/>
    </source>
</evidence>
<dbReference type="GO" id="GO:0016985">
    <property type="term" value="F:mannan endo-1,4-beta-mannosidase activity"/>
    <property type="evidence" value="ECO:0007669"/>
    <property type="project" value="TreeGrafter"/>
</dbReference>
<protein>
    <recommendedName>
        <fullName evidence="2">mannan endo-1,4-beta-mannosidase</fullName>
        <ecNumber evidence="2">3.2.1.78</ecNumber>
    </recommendedName>
</protein>
<evidence type="ECO:0000256" key="2">
    <source>
        <dbReference type="ARBA" id="ARBA00012706"/>
    </source>
</evidence>
<evidence type="ECO:0000313" key="8">
    <source>
        <dbReference type="Proteomes" id="UP000290545"/>
    </source>
</evidence>
<gene>
    <name evidence="7" type="ORF">ESB13_14040</name>
</gene>
<evidence type="ECO:0000256" key="5">
    <source>
        <dbReference type="SAM" id="SignalP"/>
    </source>
</evidence>
<name>A0A4Q1D456_9BACT</name>
<dbReference type="OrthoDB" id="9801493at2"/>
<dbReference type="Proteomes" id="UP000290545">
    <property type="component" value="Unassembled WGS sequence"/>
</dbReference>
<dbReference type="InterPro" id="IPR017853">
    <property type="entry name" value="GH"/>
</dbReference>
<reference evidence="7 8" key="1">
    <citation type="submission" date="2019-01" db="EMBL/GenBank/DDBJ databases">
        <title>Filimonas sp. strain TTM-71.</title>
        <authorList>
            <person name="Chen W.-M."/>
        </authorList>
    </citation>
    <scope>NUCLEOTIDE SEQUENCE [LARGE SCALE GENOMIC DNA]</scope>
    <source>
        <strain evidence="7 8">TTM-71</strain>
    </source>
</reference>
<dbReference type="Gene3D" id="3.20.20.80">
    <property type="entry name" value="Glycosidases"/>
    <property type="match status" value="1"/>
</dbReference>
<feature type="signal peptide" evidence="5">
    <location>
        <begin position="1"/>
        <end position="20"/>
    </location>
</feature>
<evidence type="ECO:0000313" key="7">
    <source>
        <dbReference type="EMBL" id="RXK83232.1"/>
    </source>
</evidence>
<dbReference type="SUPFAM" id="SSF51445">
    <property type="entry name" value="(Trans)glycosidases"/>
    <property type="match status" value="1"/>
</dbReference>
<keyword evidence="3" id="KW-0378">Hydrolase</keyword>
<keyword evidence="8" id="KW-1185">Reference proteome</keyword>